<accession>A0A0F9LRJ8</accession>
<dbReference type="InterPro" id="IPR001173">
    <property type="entry name" value="Glyco_trans_2-like"/>
</dbReference>
<protein>
    <recommendedName>
        <fullName evidence="1">Glycosyltransferase 2-like domain-containing protein</fullName>
    </recommendedName>
</protein>
<dbReference type="SUPFAM" id="SSF53448">
    <property type="entry name" value="Nucleotide-diphospho-sugar transferases"/>
    <property type="match status" value="1"/>
</dbReference>
<dbReference type="EMBL" id="LAZR01005714">
    <property type="protein sequence ID" value="KKM97719.1"/>
    <property type="molecule type" value="Genomic_DNA"/>
</dbReference>
<dbReference type="PANTHER" id="PTHR43630">
    <property type="entry name" value="POLY-BETA-1,6-N-ACETYL-D-GLUCOSAMINE SYNTHASE"/>
    <property type="match status" value="1"/>
</dbReference>
<dbReference type="AlphaFoldDB" id="A0A0F9LRJ8"/>
<name>A0A0F9LRJ8_9ZZZZ</name>
<feature type="domain" description="Glycosyltransferase 2-like" evidence="1">
    <location>
        <begin position="1"/>
        <end position="158"/>
    </location>
</feature>
<organism evidence="2">
    <name type="scientific">marine sediment metagenome</name>
    <dbReference type="NCBI Taxonomy" id="412755"/>
    <lineage>
        <taxon>unclassified sequences</taxon>
        <taxon>metagenomes</taxon>
        <taxon>ecological metagenomes</taxon>
    </lineage>
</organism>
<dbReference type="CDD" id="cd06423">
    <property type="entry name" value="CESA_like"/>
    <property type="match status" value="1"/>
</dbReference>
<dbReference type="InterPro" id="IPR029044">
    <property type="entry name" value="Nucleotide-diphossugar_trans"/>
</dbReference>
<evidence type="ECO:0000259" key="1">
    <source>
        <dbReference type="Pfam" id="PF00535"/>
    </source>
</evidence>
<gene>
    <name evidence="2" type="ORF">LCGC14_1165160</name>
</gene>
<comment type="caution">
    <text evidence="2">The sequence shown here is derived from an EMBL/GenBank/DDBJ whole genome shotgun (WGS) entry which is preliminary data.</text>
</comment>
<sequence>EENNIKETLIAVKKQKCDIPYEIIVVDGQSSDKTVLIAKKFAKVYISPKRGKVHQLNYAVPKTSGDLLVFLDADTLIGPFFLYKIHHIFKKRKNLFACSARFKYYNGKAISFKLGSLKFTITSYFFQNLNMRLYYFFKTLYGYPELSGCNIIVRKDIFLKAGGFKQPPSSLGIDKVFSDSLIYLSRKQKSGKIKTLNFVSVLTSGRHLNIHRSLKRISQYHSKKDIYYELAKEIE</sequence>
<dbReference type="Pfam" id="PF00535">
    <property type="entry name" value="Glycos_transf_2"/>
    <property type="match status" value="1"/>
</dbReference>
<feature type="non-terminal residue" evidence="2">
    <location>
        <position position="1"/>
    </location>
</feature>
<dbReference type="PANTHER" id="PTHR43630:SF2">
    <property type="entry name" value="GLYCOSYLTRANSFERASE"/>
    <property type="match status" value="1"/>
</dbReference>
<reference evidence="2" key="1">
    <citation type="journal article" date="2015" name="Nature">
        <title>Complex archaea that bridge the gap between prokaryotes and eukaryotes.</title>
        <authorList>
            <person name="Spang A."/>
            <person name="Saw J.H."/>
            <person name="Jorgensen S.L."/>
            <person name="Zaremba-Niedzwiedzka K."/>
            <person name="Martijn J."/>
            <person name="Lind A.E."/>
            <person name="van Eijk R."/>
            <person name="Schleper C."/>
            <person name="Guy L."/>
            <person name="Ettema T.J."/>
        </authorList>
    </citation>
    <scope>NUCLEOTIDE SEQUENCE</scope>
</reference>
<dbReference type="Gene3D" id="3.90.550.10">
    <property type="entry name" value="Spore Coat Polysaccharide Biosynthesis Protein SpsA, Chain A"/>
    <property type="match status" value="1"/>
</dbReference>
<proteinExistence type="predicted"/>
<evidence type="ECO:0000313" key="2">
    <source>
        <dbReference type="EMBL" id="KKM97719.1"/>
    </source>
</evidence>